<keyword evidence="10 13" id="KW-0233">DNA recombination</keyword>
<dbReference type="InterPro" id="IPR036397">
    <property type="entry name" value="RNaseH_sf"/>
</dbReference>
<comment type="function">
    <text evidence="13">The RuvA-RuvB-RuvC complex processes Holliday junction (HJ) DNA during genetic recombination and DNA repair. Endonuclease that resolves HJ intermediates. Cleaves cruciform DNA by making single-stranded nicks across the HJ at symmetrical positions within the homologous arms, yielding a 5'-phosphate and a 3'-hydroxyl group; requires a central core of homology in the junction. The consensus cleavage sequence is 5'-(A/T)TT(C/G)-3'. Cleavage occurs on the 3'-side of the TT dinucleotide at the point of strand exchange. HJ branch migration catalyzed by RuvA-RuvB allows RuvC to scan DNA until it finds its consensus sequence, where it cleaves and resolves the cruciform DNA.</text>
</comment>
<keyword evidence="9 13" id="KW-0238">DNA-binding</keyword>
<dbReference type="GO" id="GO:0003677">
    <property type="term" value="F:DNA binding"/>
    <property type="evidence" value="ECO:0007669"/>
    <property type="project" value="UniProtKB-KW"/>
</dbReference>
<dbReference type="Proteomes" id="UP000246278">
    <property type="component" value="Unassembled WGS sequence"/>
</dbReference>
<dbReference type="GO" id="GO:0008821">
    <property type="term" value="F:crossover junction DNA endonuclease activity"/>
    <property type="evidence" value="ECO:0007669"/>
    <property type="project" value="UniProtKB-UniRule"/>
</dbReference>
<evidence type="ECO:0000256" key="7">
    <source>
        <dbReference type="ARBA" id="ARBA00022801"/>
    </source>
</evidence>
<keyword evidence="2 13" id="KW-0963">Cytoplasm</keyword>
<keyword evidence="11 13" id="KW-0234">DNA repair</keyword>
<keyword evidence="5 13" id="KW-0255">Endonuclease</keyword>
<dbReference type="RefSeq" id="WP_110023784.1">
    <property type="nucleotide sequence ID" value="NZ_PDNZ01000006.1"/>
</dbReference>
<evidence type="ECO:0000256" key="12">
    <source>
        <dbReference type="ARBA" id="ARBA00029354"/>
    </source>
</evidence>
<dbReference type="GO" id="GO:0005737">
    <property type="term" value="C:cytoplasm"/>
    <property type="evidence" value="ECO:0007669"/>
    <property type="project" value="UniProtKB-SubCell"/>
</dbReference>
<dbReference type="Pfam" id="PF02075">
    <property type="entry name" value="RuvC"/>
    <property type="match status" value="1"/>
</dbReference>
<feature type="binding site" evidence="13">
    <location>
        <position position="7"/>
    </location>
    <ligand>
        <name>Mg(2+)</name>
        <dbReference type="ChEBI" id="CHEBI:18420"/>
        <label>1</label>
    </ligand>
</feature>
<dbReference type="GO" id="GO:0048476">
    <property type="term" value="C:Holliday junction resolvase complex"/>
    <property type="evidence" value="ECO:0007669"/>
    <property type="project" value="UniProtKB-UniRule"/>
</dbReference>
<comment type="subcellular location">
    <subcellularLocation>
        <location evidence="13">Cytoplasm</location>
    </subcellularLocation>
</comment>
<dbReference type="PRINTS" id="PR00696">
    <property type="entry name" value="RSOLVASERUVC"/>
</dbReference>
<dbReference type="Gene3D" id="3.30.420.10">
    <property type="entry name" value="Ribonuclease H-like superfamily/Ribonuclease H"/>
    <property type="match status" value="1"/>
</dbReference>
<dbReference type="PANTHER" id="PTHR30194">
    <property type="entry name" value="CROSSOVER JUNCTION ENDODEOXYRIBONUCLEASE RUVC"/>
    <property type="match status" value="1"/>
</dbReference>
<dbReference type="PROSITE" id="PS01321">
    <property type="entry name" value="RUVC"/>
    <property type="match status" value="1"/>
</dbReference>
<gene>
    <name evidence="13" type="primary">ruvC</name>
    <name evidence="15" type="ORF">CR164_09675</name>
</gene>
<feature type="binding site" evidence="13">
    <location>
        <position position="67"/>
    </location>
    <ligand>
        <name>Mg(2+)</name>
        <dbReference type="ChEBI" id="CHEBI:18420"/>
        <label>2</label>
    </ligand>
</feature>
<sequence length="187" mass="20285">MMVIGVDPGSVRTGYGIVRGEADSFSLVDCGIIRLSSRQSIPERIKIIYDELEALISSNKPARLALETAYVNRNAQSALKLGQVRGAVVALAMNKGVQLHEYAPREVKQILTGRGGASKEQVAYMARHFLNISDPIKPHDISDALGIALCDLLCERRPVPGRNGKTGSSLSKSNWSEFVKANPDLVL</sequence>
<comment type="caution">
    <text evidence="15">The sequence shown here is derived from an EMBL/GenBank/DDBJ whole genome shotgun (WGS) entry which is preliminary data.</text>
</comment>
<evidence type="ECO:0000256" key="13">
    <source>
        <dbReference type="HAMAP-Rule" id="MF_00034"/>
    </source>
</evidence>
<proteinExistence type="inferred from homology"/>
<comment type="subunit">
    <text evidence="13">Homodimer which binds Holliday junction (HJ) DNA. The HJ becomes 2-fold symmetrical on binding to RuvC with unstacked arms; it has a different conformation from HJ DNA in complex with RuvA. In the full resolvosome a probable DNA-RuvA(4)-RuvB(12)-RuvC(2) complex forms which resolves the HJ.</text>
</comment>
<comment type="similarity">
    <text evidence="1 13">Belongs to the RuvC family.</text>
</comment>
<dbReference type="InterPro" id="IPR002176">
    <property type="entry name" value="X-over_junc_endoDNase_RuvC"/>
</dbReference>
<dbReference type="InterPro" id="IPR020563">
    <property type="entry name" value="X-over_junc_endoDNase_Mg_BS"/>
</dbReference>
<evidence type="ECO:0000256" key="10">
    <source>
        <dbReference type="ARBA" id="ARBA00023172"/>
    </source>
</evidence>
<evidence type="ECO:0000256" key="3">
    <source>
        <dbReference type="ARBA" id="ARBA00022722"/>
    </source>
</evidence>
<evidence type="ECO:0000256" key="8">
    <source>
        <dbReference type="ARBA" id="ARBA00022842"/>
    </source>
</evidence>
<evidence type="ECO:0000256" key="1">
    <source>
        <dbReference type="ARBA" id="ARBA00009518"/>
    </source>
</evidence>
<dbReference type="GO" id="GO:0006281">
    <property type="term" value="P:DNA repair"/>
    <property type="evidence" value="ECO:0007669"/>
    <property type="project" value="UniProtKB-UniRule"/>
</dbReference>
<keyword evidence="3 13" id="KW-0540">Nuclease</keyword>
<keyword evidence="8 13" id="KW-0460">Magnesium</keyword>
<dbReference type="NCBIfam" id="TIGR00228">
    <property type="entry name" value="ruvC"/>
    <property type="match status" value="1"/>
</dbReference>
<reference evidence="16" key="1">
    <citation type="submission" date="2017-10" db="EMBL/GenBank/DDBJ databases">
        <authorList>
            <person name="Gaisin V.A."/>
            <person name="Rysina M.S."/>
            <person name="Grouzdev D.S."/>
        </authorList>
    </citation>
    <scope>NUCLEOTIDE SEQUENCE [LARGE SCALE GENOMIC DNA]</scope>
    <source>
        <strain evidence="16">V1</strain>
    </source>
</reference>
<comment type="cofactor">
    <cofactor evidence="13">
        <name>Mg(2+)</name>
        <dbReference type="ChEBI" id="CHEBI:18420"/>
    </cofactor>
    <text evidence="13">Binds 2 Mg(2+) ion per subunit.</text>
</comment>
<evidence type="ECO:0000313" key="16">
    <source>
        <dbReference type="Proteomes" id="UP000246278"/>
    </source>
</evidence>
<evidence type="ECO:0000256" key="5">
    <source>
        <dbReference type="ARBA" id="ARBA00022759"/>
    </source>
</evidence>
<keyword evidence="4 13" id="KW-0479">Metal-binding</keyword>
<dbReference type="EMBL" id="PDNZ01000006">
    <property type="protein sequence ID" value="PWW81665.1"/>
    <property type="molecule type" value="Genomic_DNA"/>
</dbReference>
<keyword evidence="16" id="KW-1185">Reference proteome</keyword>
<evidence type="ECO:0000313" key="15">
    <source>
        <dbReference type="EMBL" id="PWW81665.1"/>
    </source>
</evidence>
<dbReference type="AlphaFoldDB" id="A0A317T557"/>
<feature type="binding site" evidence="13">
    <location>
        <position position="140"/>
    </location>
    <ligand>
        <name>Mg(2+)</name>
        <dbReference type="ChEBI" id="CHEBI:18420"/>
        <label>1</label>
    </ligand>
</feature>
<dbReference type="OrthoDB" id="9805499at2"/>
<accession>A0A317T557</accession>
<evidence type="ECO:0000256" key="6">
    <source>
        <dbReference type="ARBA" id="ARBA00022763"/>
    </source>
</evidence>
<dbReference type="GO" id="GO:0006310">
    <property type="term" value="P:DNA recombination"/>
    <property type="evidence" value="ECO:0007669"/>
    <property type="project" value="UniProtKB-UniRule"/>
</dbReference>
<dbReference type="InterPro" id="IPR012337">
    <property type="entry name" value="RNaseH-like_sf"/>
</dbReference>
<dbReference type="EC" id="3.1.21.10" evidence="13 14"/>
<dbReference type="GO" id="GO:0000287">
    <property type="term" value="F:magnesium ion binding"/>
    <property type="evidence" value="ECO:0007669"/>
    <property type="project" value="UniProtKB-UniRule"/>
</dbReference>
<dbReference type="FunFam" id="3.30.420.10:FF:000002">
    <property type="entry name" value="Crossover junction endodeoxyribonuclease RuvC"/>
    <property type="match status" value="1"/>
</dbReference>
<evidence type="ECO:0000256" key="11">
    <source>
        <dbReference type="ARBA" id="ARBA00023204"/>
    </source>
</evidence>
<dbReference type="PANTHER" id="PTHR30194:SF3">
    <property type="entry name" value="CROSSOVER JUNCTION ENDODEOXYRIBONUCLEASE RUVC"/>
    <property type="match status" value="1"/>
</dbReference>
<feature type="active site" evidence="13">
    <location>
        <position position="67"/>
    </location>
</feature>
<keyword evidence="6 13" id="KW-0227">DNA damage</keyword>
<dbReference type="CDD" id="cd16962">
    <property type="entry name" value="RuvC"/>
    <property type="match status" value="1"/>
</dbReference>
<dbReference type="SUPFAM" id="SSF53098">
    <property type="entry name" value="Ribonuclease H-like"/>
    <property type="match status" value="1"/>
</dbReference>
<protein>
    <recommendedName>
        <fullName evidence="13 14">Crossover junction endodeoxyribonuclease RuvC</fullName>
        <ecNumber evidence="13 14">3.1.21.10</ecNumber>
    </recommendedName>
    <alternativeName>
        <fullName evidence="13">Holliday junction nuclease RuvC</fullName>
    </alternativeName>
    <alternativeName>
        <fullName evidence="13">Holliday junction resolvase RuvC</fullName>
    </alternativeName>
</protein>
<name>A0A317T557_9CHLB</name>
<feature type="active site" evidence="13">
    <location>
        <position position="7"/>
    </location>
</feature>
<evidence type="ECO:0000256" key="9">
    <source>
        <dbReference type="ARBA" id="ARBA00023125"/>
    </source>
</evidence>
<evidence type="ECO:0000256" key="14">
    <source>
        <dbReference type="NCBIfam" id="TIGR00228"/>
    </source>
</evidence>
<evidence type="ECO:0000256" key="4">
    <source>
        <dbReference type="ARBA" id="ARBA00022723"/>
    </source>
</evidence>
<organism evidence="15 16">
    <name type="scientific">Prosthecochloris marina</name>
    <dbReference type="NCBI Taxonomy" id="2017681"/>
    <lineage>
        <taxon>Bacteria</taxon>
        <taxon>Pseudomonadati</taxon>
        <taxon>Chlorobiota</taxon>
        <taxon>Chlorobiia</taxon>
        <taxon>Chlorobiales</taxon>
        <taxon>Chlorobiaceae</taxon>
        <taxon>Prosthecochloris</taxon>
    </lineage>
</organism>
<dbReference type="HAMAP" id="MF_00034">
    <property type="entry name" value="RuvC"/>
    <property type="match status" value="1"/>
</dbReference>
<keyword evidence="7 13" id="KW-0378">Hydrolase</keyword>
<feature type="active site" evidence="13">
    <location>
        <position position="140"/>
    </location>
</feature>
<comment type="catalytic activity">
    <reaction evidence="12 13">
        <text>Endonucleolytic cleavage at a junction such as a reciprocal single-stranded crossover between two homologous DNA duplexes (Holliday junction).</text>
        <dbReference type="EC" id="3.1.21.10"/>
    </reaction>
</comment>
<evidence type="ECO:0000256" key="2">
    <source>
        <dbReference type="ARBA" id="ARBA00022490"/>
    </source>
</evidence>